<keyword evidence="2" id="KW-1185">Reference proteome</keyword>
<dbReference type="EMBL" id="MWQY01000003">
    <property type="protein sequence ID" value="ORC37294.1"/>
    <property type="molecule type" value="Genomic_DNA"/>
</dbReference>
<sequence length="224" mass="25452">MRKIIFVVFISFTLLGCVRDPMDTVLNKDNYTEVVENIRKNADKKTWDAVNGLIQLNAFSNAFSGISTEYGSLPKEWEGKSFNDILKIIKERLDEKKKINEIVNNSIRINGVEVWGDIKNPYNWSIDISFHNISDIRISKFYGTLTLIDNNGKEHSSKSIVYEAHGGALNPGETQEDTYDFVETGDTDIVEILMTGKIKLTIMLTCHELIDVNGKSYIYSDINI</sequence>
<name>A0A1Y1S2Y9_9SPIO</name>
<dbReference type="AlphaFoldDB" id="A0A1Y1S2Y9"/>
<gene>
    <name evidence="1" type="ORF">B4O97_03640</name>
</gene>
<dbReference type="Proteomes" id="UP000192343">
    <property type="component" value="Unassembled WGS sequence"/>
</dbReference>
<reference evidence="1 2" key="1">
    <citation type="submission" date="2017-03" db="EMBL/GenBank/DDBJ databases">
        <title>Draft Genome sequence of Marispirochaeta sp. strain JC444.</title>
        <authorList>
            <person name="Shivani Y."/>
            <person name="Subhash Y."/>
            <person name="Sasikala C."/>
            <person name="Ramana C."/>
        </authorList>
    </citation>
    <scope>NUCLEOTIDE SEQUENCE [LARGE SCALE GENOMIC DNA]</scope>
    <source>
        <strain evidence="1 2">JC444</strain>
    </source>
</reference>
<evidence type="ECO:0000313" key="2">
    <source>
        <dbReference type="Proteomes" id="UP000192343"/>
    </source>
</evidence>
<evidence type="ECO:0000313" key="1">
    <source>
        <dbReference type="EMBL" id="ORC37294.1"/>
    </source>
</evidence>
<proteinExistence type="predicted"/>
<comment type="caution">
    <text evidence="1">The sequence shown here is derived from an EMBL/GenBank/DDBJ whole genome shotgun (WGS) entry which is preliminary data.</text>
</comment>
<dbReference type="PROSITE" id="PS51257">
    <property type="entry name" value="PROKAR_LIPOPROTEIN"/>
    <property type="match status" value="1"/>
</dbReference>
<protein>
    <submittedName>
        <fullName evidence="1">Uncharacterized protein</fullName>
    </submittedName>
</protein>
<organism evidence="1 2">
    <name type="scientific">Marispirochaeta aestuarii</name>
    <dbReference type="NCBI Taxonomy" id="1963862"/>
    <lineage>
        <taxon>Bacteria</taxon>
        <taxon>Pseudomonadati</taxon>
        <taxon>Spirochaetota</taxon>
        <taxon>Spirochaetia</taxon>
        <taxon>Spirochaetales</taxon>
        <taxon>Spirochaetaceae</taxon>
        <taxon>Marispirochaeta</taxon>
    </lineage>
</organism>
<dbReference type="RefSeq" id="WP_083048424.1">
    <property type="nucleotide sequence ID" value="NZ_MWQY01000003.1"/>
</dbReference>
<accession>A0A1Y1S2Y9</accession>